<proteinExistence type="predicted"/>
<accession>A0A0D6AYY1</accession>
<keyword evidence="1" id="KW-0675">Receptor</keyword>
<dbReference type="Proteomes" id="UP000064912">
    <property type="component" value="Chromosome"/>
</dbReference>
<gene>
    <name evidence="1" type="ORF">NHU_00905</name>
</gene>
<evidence type="ECO:0000313" key="2">
    <source>
        <dbReference type="Proteomes" id="UP000064912"/>
    </source>
</evidence>
<organism evidence="1 2">
    <name type="scientific">Rhodovulum sulfidophilum</name>
    <name type="common">Rhodobacter sulfidophilus</name>
    <dbReference type="NCBI Taxonomy" id="35806"/>
    <lineage>
        <taxon>Bacteria</taxon>
        <taxon>Pseudomonadati</taxon>
        <taxon>Pseudomonadota</taxon>
        <taxon>Alphaproteobacteria</taxon>
        <taxon>Rhodobacterales</taxon>
        <taxon>Paracoccaceae</taxon>
        <taxon>Rhodovulum</taxon>
    </lineage>
</organism>
<name>A0A0D6AYY1_RHOSU</name>
<dbReference type="KEGG" id="rsu:NHU_00905"/>
<evidence type="ECO:0000313" key="1">
    <source>
        <dbReference type="EMBL" id="BAQ68072.1"/>
    </source>
</evidence>
<protein>
    <submittedName>
        <fullName evidence="1">TonB-dependent siderophore receptor</fullName>
    </submittedName>
</protein>
<sequence>MQRSTLRKQGQAAICEQTVIRLSLLQQITLREWAWALIGELKVTDPSMTTDNTMQGSCSISMEKGSEKLALNKLKTKPGAISSVL</sequence>
<dbReference type="AlphaFoldDB" id="A0A0D6AYY1"/>
<dbReference type="EMBL" id="AP014800">
    <property type="protein sequence ID" value="BAQ68072.1"/>
    <property type="molecule type" value="Genomic_DNA"/>
</dbReference>
<reference evidence="1 2" key="1">
    <citation type="submission" date="2015-02" db="EMBL/GenBank/DDBJ databases">
        <title>Genome sequene of Rhodovulum sulfidophilum DSM 2351.</title>
        <authorList>
            <person name="Nagao N."/>
        </authorList>
    </citation>
    <scope>NUCLEOTIDE SEQUENCE [LARGE SCALE GENOMIC DNA]</scope>
    <source>
        <strain evidence="1 2">DSM 2351</strain>
    </source>
</reference>